<organism evidence="1 2">
    <name type="scientific">Streptacidiphilus monticola</name>
    <dbReference type="NCBI Taxonomy" id="2161674"/>
    <lineage>
        <taxon>Bacteria</taxon>
        <taxon>Bacillati</taxon>
        <taxon>Actinomycetota</taxon>
        <taxon>Actinomycetes</taxon>
        <taxon>Kitasatosporales</taxon>
        <taxon>Streptomycetaceae</taxon>
        <taxon>Streptacidiphilus</taxon>
    </lineage>
</organism>
<dbReference type="Proteomes" id="UP001596174">
    <property type="component" value="Unassembled WGS sequence"/>
</dbReference>
<sequence length="75" mass="8086">VADAEHARTRQSLIAAELTHRHASLALAAATADAAALRRELLDARTLHSAWQATESVLRHRAPADRATRVSAAIR</sequence>
<feature type="non-terminal residue" evidence="1">
    <location>
        <position position="75"/>
    </location>
</feature>
<accession>A0ABW1G943</accession>
<evidence type="ECO:0000313" key="2">
    <source>
        <dbReference type="Proteomes" id="UP001596174"/>
    </source>
</evidence>
<keyword evidence="2" id="KW-1185">Reference proteome</keyword>
<name>A0ABW1G943_9ACTN</name>
<dbReference type="EMBL" id="JBHSQJ010000129">
    <property type="protein sequence ID" value="MFC5910678.1"/>
    <property type="molecule type" value="Genomic_DNA"/>
</dbReference>
<gene>
    <name evidence="1" type="ORF">ACFP3V_26160</name>
</gene>
<comment type="caution">
    <text evidence="1">The sequence shown here is derived from an EMBL/GenBank/DDBJ whole genome shotgun (WGS) entry which is preliminary data.</text>
</comment>
<proteinExistence type="predicted"/>
<evidence type="ECO:0000313" key="1">
    <source>
        <dbReference type="EMBL" id="MFC5910678.1"/>
    </source>
</evidence>
<reference evidence="2" key="1">
    <citation type="journal article" date="2019" name="Int. J. Syst. Evol. Microbiol.">
        <title>The Global Catalogue of Microorganisms (GCM) 10K type strain sequencing project: providing services to taxonomists for standard genome sequencing and annotation.</title>
        <authorList>
            <consortium name="The Broad Institute Genomics Platform"/>
            <consortium name="The Broad Institute Genome Sequencing Center for Infectious Disease"/>
            <person name="Wu L."/>
            <person name="Ma J."/>
        </authorList>
    </citation>
    <scope>NUCLEOTIDE SEQUENCE [LARGE SCALE GENOMIC DNA]</scope>
    <source>
        <strain evidence="2">JCM 4816</strain>
    </source>
</reference>
<dbReference type="RefSeq" id="WP_380588298.1">
    <property type="nucleotide sequence ID" value="NZ_JBHSQJ010000129.1"/>
</dbReference>
<protein>
    <submittedName>
        <fullName evidence="1">Uncharacterized protein</fullName>
    </submittedName>
</protein>
<feature type="non-terminal residue" evidence="1">
    <location>
        <position position="1"/>
    </location>
</feature>